<name>A0A9X2JPB0_9RHOB</name>
<gene>
    <name evidence="1" type="ORF">NHG85_12740</name>
</gene>
<dbReference type="RefSeq" id="WP_253332932.1">
    <property type="nucleotide sequence ID" value="NZ_JAMYXC010000197.1"/>
</dbReference>
<evidence type="ECO:0000313" key="2">
    <source>
        <dbReference type="Proteomes" id="UP001139477"/>
    </source>
</evidence>
<proteinExistence type="predicted"/>
<comment type="caution">
    <text evidence="1">The sequence shown here is derived from an EMBL/GenBank/DDBJ whole genome shotgun (WGS) entry which is preliminary data.</text>
</comment>
<dbReference type="EMBL" id="JAMYXC010000197">
    <property type="protein sequence ID" value="MCP1169378.1"/>
    <property type="molecule type" value="Genomic_DNA"/>
</dbReference>
<keyword evidence="2" id="KW-1185">Reference proteome</keyword>
<evidence type="ECO:0000313" key="1">
    <source>
        <dbReference type="EMBL" id="MCP1169378.1"/>
    </source>
</evidence>
<sequence length="388" mass="42956">MVRAIIDRMTRDDLVEEVNQLRAEVDRLQGNKAPVSFGQRSTGILEKRRTDTERFRERLRAARPDLQIFRARPWWQRTLIRAIWRTQALFGFEGWVPRRERAAVSSLSPEKTQDPISSDRLRRFLDELSLVSARHGLWVENTPRGARLVSAEKGMGGYFATPWPSHEGQFEFDAYRSGSPPKGGEVVFGVTRIQNARVDNDHGQPERVRIHPAAEHDLETSTRAARETELEFELIFSFGDDGADTDTVLEALVAAECDDAIVGLGKAGLLGLGFTRSGTDAETVISSTARKVTEVLPGCVRLREVRPNLVTLEEVAVRLGMPIAVLEEGPLPPPSLGGLYQLTELAMALHKRDGKLGPALAEATPWLAAAPGAQRINARLLLATNIYG</sequence>
<protein>
    <submittedName>
        <fullName evidence="1">Uncharacterized protein</fullName>
    </submittedName>
</protein>
<reference evidence="1" key="1">
    <citation type="submission" date="2022-06" db="EMBL/GenBank/DDBJ databases">
        <title>Limimaricola sediminis sp. nov., isolated from an intertidal sediment.</title>
        <authorList>
            <person name="Shao X."/>
        </authorList>
    </citation>
    <scope>NUCLEOTIDE SEQUENCE</scope>
    <source>
        <strain evidence="1">ASW11-118</strain>
    </source>
</reference>
<dbReference type="Proteomes" id="UP001139477">
    <property type="component" value="Unassembled WGS sequence"/>
</dbReference>
<dbReference type="AlphaFoldDB" id="A0A9X2JPB0"/>
<accession>A0A9X2JPB0</accession>
<organism evidence="1 2">
    <name type="scientific">Limimaricola litoreus</name>
    <dbReference type="NCBI Taxonomy" id="2955316"/>
    <lineage>
        <taxon>Bacteria</taxon>
        <taxon>Pseudomonadati</taxon>
        <taxon>Pseudomonadota</taxon>
        <taxon>Alphaproteobacteria</taxon>
        <taxon>Rhodobacterales</taxon>
        <taxon>Paracoccaceae</taxon>
        <taxon>Limimaricola</taxon>
    </lineage>
</organism>